<comment type="caution">
    <text evidence="2">The sequence shown here is derived from an EMBL/GenBank/DDBJ whole genome shotgun (WGS) entry which is preliminary data.</text>
</comment>
<dbReference type="Proteomes" id="UP001182556">
    <property type="component" value="Unassembled WGS sequence"/>
</dbReference>
<accession>A0AAD9L7M4</accession>
<evidence type="ECO:0000256" key="1">
    <source>
        <dbReference type="SAM" id="MobiDB-lite"/>
    </source>
</evidence>
<sequence length="398" mass="44877">MDIPAHCATKVQGTQTRERLTAASPLNAPPALSSCDLPTEFFILLRYRIKADGCDAVAAKLSQTGARQRSFSGAYSEILTVSLLLRLHVRKVYYAHRKYHVGARKRDGGNDDLIVRKEVAKGKQMGNGARPIRGRHDSIAVPTGTRMNSTRSQGETQIFCQKTQHGLERSITPCRSKVERFKQCTYIEIKDFGALQYLVRDHLLTKISKMPGPRFPAVKYVALGEALIRVVGLENDQHNQTFVEVLVEMFSPVHLCVFYSRGATRHLASVKIDECAPKDYVGGSRERIVQVGRTERELMWQFRLAHGISHTVTFLAILRMVDSVQLLGPPDECKFEFVGVGLYAAERDRESTEKAEQDKAEALFWEQYPLREAREALDSQVKFVTREEAETCVCCARK</sequence>
<protein>
    <submittedName>
        <fullName evidence="2">Uncharacterized protein</fullName>
    </submittedName>
</protein>
<keyword evidence="3" id="KW-1185">Reference proteome</keyword>
<feature type="region of interest" description="Disordered" evidence="1">
    <location>
        <begin position="125"/>
        <end position="153"/>
    </location>
</feature>
<dbReference type="AlphaFoldDB" id="A0AAD9L7M4"/>
<organism evidence="2 3">
    <name type="scientific">Papiliotrema laurentii</name>
    <name type="common">Cryptococcus laurentii</name>
    <dbReference type="NCBI Taxonomy" id="5418"/>
    <lineage>
        <taxon>Eukaryota</taxon>
        <taxon>Fungi</taxon>
        <taxon>Dikarya</taxon>
        <taxon>Basidiomycota</taxon>
        <taxon>Agaricomycotina</taxon>
        <taxon>Tremellomycetes</taxon>
        <taxon>Tremellales</taxon>
        <taxon>Rhynchogastremaceae</taxon>
        <taxon>Papiliotrema</taxon>
    </lineage>
</organism>
<dbReference type="EMBL" id="JAODAN010000003">
    <property type="protein sequence ID" value="KAK1925494.1"/>
    <property type="molecule type" value="Genomic_DNA"/>
</dbReference>
<evidence type="ECO:0000313" key="2">
    <source>
        <dbReference type="EMBL" id="KAK1925494.1"/>
    </source>
</evidence>
<gene>
    <name evidence="2" type="ORF">DB88DRAFT_545156</name>
</gene>
<evidence type="ECO:0000313" key="3">
    <source>
        <dbReference type="Proteomes" id="UP001182556"/>
    </source>
</evidence>
<name>A0AAD9L7M4_PAPLA</name>
<reference evidence="2" key="1">
    <citation type="submission" date="2023-02" db="EMBL/GenBank/DDBJ databases">
        <title>Identification and recombinant expression of a fungal hydrolase from Papiliotrema laurentii that hydrolyzes apple cutin and clears colloidal polyester polyurethane.</title>
        <authorList>
            <consortium name="DOE Joint Genome Institute"/>
            <person name="Roman V.A."/>
            <person name="Bojanowski C."/>
            <person name="Crable B.R."/>
            <person name="Wagner D.N."/>
            <person name="Hung C.S."/>
            <person name="Nadeau L.J."/>
            <person name="Schratz L."/>
            <person name="Haridas S."/>
            <person name="Pangilinan J."/>
            <person name="Lipzen A."/>
            <person name="Na H."/>
            <person name="Yan M."/>
            <person name="Ng V."/>
            <person name="Grigoriev I.V."/>
            <person name="Spatafora J.W."/>
            <person name="Barlow D."/>
            <person name="Biffinger J."/>
            <person name="Kelley-Loughnane N."/>
            <person name="Varaljay V.A."/>
            <person name="Crookes-Goodson W.J."/>
        </authorList>
    </citation>
    <scope>NUCLEOTIDE SEQUENCE</scope>
    <source>
        <strain evidence="2">5307AH</strain>
    </source>
</reference>
<proteinExistence type="predicted"/>